<sequence>MQGLPLEVVPEVFNALSWRVGDLAACCRVCRTWNQLAIPKLYERLWLRDHLRVVRVFHTLADSPHLAKHVRILVTYIEELRVFPFGMPAEELEVLEEKIVRSLHATINLRELCWTRDGSLNDRILRTMFDNLQQLRKLELTGNSKLWSPALLCEVVPKSVCDLQIVLPDRNVIQYLPRLIKSVHKLEGLSLFCMNTSWVTDALLTEFAPNTSLRHLTLVGCKAVHGPGILSLAKTGDLKMLALEGLMLPPETFLSLLPYTQRVSSLTVTYPKHNEDVSLFFSYLTELICACENLTSLTLYARSGSAPALHGEDSSDSEEEQPILTLPERPMHPARSIALPAGTETAMVPVSMHHTDRNPRLSTLMLRRLIFSRAAQTLQRLWIYEMAVSMHQLQIIALSSMSDHLRDLVVHLYEFDVDALALYLSKFHCLQSVHIMSHVRSQADLSYDQLLSIARQCGESLVQIGFRNRVWNVVIRYGSRRLS</sequence>
<dbReference type="EMBL" id="CP119946">
    <property type="protein sequence ID" value="WFD00343.1"/>
    <property type="molecule type" value="Genomic_DNA"/>
</dbReference>
<protein>
    <recommendedName>
        <fullName evidence="1">F-box domain-containing protein</fullName>
    </recommendedName>
</protein>
<keyword evidence="3" id="KW-1185">Reference proteome</keyword>
<evidence type="ECO:0000313" key="3">
    <source>
        <dbReference type="Proteomes" id="UP001219567"/>
    </source>
</evidence>
<dbReference type="SUPFAM" id="SSF52047">
    <property type="entry name" value="RNI-like"/>
    <property type="match status" value="1"/>
</dbReference>
<feature type="domain" description="F-box" evidence="1">
    <location>
        <begin position="2"/>
        <end position="47"/>
    </location>
</feature>
<dbReference type="AlphaFoldDB" id="A0AAJ5YZF3"/>
<dbReference type="SUPFAM" id="SSF81383">
    <property type="entry name" value="F-box domain"/>
    <property type="match status" value="1"/>
</dbReference>
<dbReference type="InterPro" id="IPR001810">
    <property type="entry name" value="F-box_dom"/>
</dbReference>
<organism evidence="2 3">
    <name type="scientific">Malassezia yamatoensis</name>
    <dbReference type="NCBI Taxonomy" id="253288"/>
    <lineage>
        <taxon>Eukaryota</taxon>
        <taxon>Fungi</taxon>
        <taxon>Dikarya</taxon>
        <taxon>Basidiomycota</taxon>
        <taxon>Ustilaginomycotina</taxon>
        <taxon>Malasseziomycetes</taxon>
        <taxon>Malasseziales</taxon>
        <taxon>Malasseziaceae</taxon>
        <taxon>Malassezia</taxon>
    </lineage>
</organism>
<reference evidence="2 3" key="1">
    <citation type="submission" date="2023-03" db="EMBL/GenBank/DDBJ databases">
        <title>Mating type loci evolution in Malassezia.</title>
        <authorList>
            <person name="Coelho M.A."/>
        </authorList>
    </citation>
    <scope>NUCLEOTIDE SEQUENCE [LARGE SCALE GENOMIC DNA]</scope>
    <source>
        <strain evidence="2 3">CBS 9725</strain>
    </source>
</reference>
<dbReference type="Gene3D" id="3.80.10.10">
    <property type="entry name" value="Ribonuclease Inhibitor"/>
    <property type="match status" value="1"/>
</dbReference>
<gene>
    <name evidence="2" type="ORF">MYAM1_003091</name>
</gene>
<accession>A0AAJ5YZF3</accession>
<proteinExistence type="predicted"/>
<dbReference type="Pfam" id="PF12937">
    <property type="entry name" value="F-box-like"/>
    <property type="match status" value="1"/>
</dbReference>
<evidence type="ECO:0000259" key="1">
    <source>
        <dbReference type="Pfam" id="PF12937"/>
    </source>
</evidence>
<evidence type="ECO:0000313" key="2">
    <source>
        <dbReference type="EMBL" id="WFD00343.1"/>
    </source>
</evidence>
<name>A0AAJ5YZF3_9BASI</name>
<dbReference type="Proteomes" id="UP001219567">
    <property type="component" value="Chromosome 4"/>
</dbReference>
<dbReference type="InterPro" id="IPR032675">
    <property type="entry name" value="LRR_dom_sf"/>
</dbReference>
<dbReference type="InterPro" id="IPR036047">
    <property type="entry name" value="F-box-like_dom_sf"/>
</dbReference>